<organism evidence="1 2">
    <name type="scientific">Vitis vinifera</name>
    <name type="common">Grape</name>
    <dbReference type="NCBI Taxonomy" id="29760"/>
    <lineage>
        <taxon>Eukaryota</taxon>
        <taxon>Viridiplantae</taxon>
        <taxon>Streptophyta</taxon>
        <taxon>Embryophyta</taxon>
        <taxon>Tracheophyta</taxon>
        <taxon>Spermatophyta</taxon>
        <taxon>Magnoliopsida</taxon>
        <taxon>eudicotyledons</taxon>
        <taxon>Gunneridae</taxon>
        <taxon>Pentapetalae</taxon>
        <taxon>rosids</taxon>
        <taxon>Vitales</taxon>
        <taxon>Vitaceae</taxon>
        <taxon>Viteae</taxon>
        <taxon>Vitis</taxon>
    </lineage>
</organism>
<reference evidence="1 2" key="1">
    <citation type="journal article" date="2018" name="PLoS Genet.">
        <title>Population sequencing reveals clonal diversity and ancestral inbreeding in the grapevine cultivar Chardonnay.</title>
        <authorList>
            <person name="Roach M.J."/>
            <person name="Johnson D.L."/>
            <person name="Bohlmann J."/>
            <person name="van Vuuren H.J."/>
            <person name="Jones S.J."/>
            <person name="Pretorius I.S."/>
            <person name="Schmidt S.A."/>
            <person name="Borneman A.R."/>
        </authorList>
    </citation>
    <scope>NUCLEOTIDE SEQUENCE [LARGE SCALE GENOMIC DNA]</scope>
    <source>
        <strain evidence="2">cv. Chardonnay</strain>
        <tissue evidence="1">Leaf</tissue>
    </source>
</reference>
<protein>
    <recommendedName>
        <fullName evidence="3">Reverse transcriptase Ty1/copia-type domain-containing protein</fullName>
    </recommendedName>
</protein>
<proteinExistence type="predicted"/>
<dbReference type="AlphaFoldDB" id="A0A438BRH3"/>
<name>A0A438BRH3_VITVI</name>
<accession>A0A438BRH3</accession>
<dbReference type="EMBL" id="QGNW01002649">
    <property type="protein sequence ID" value="RVW13561.1"/>
    <property type="molecule type" value="Genomic_DNA"/>
</dbReference>
<comment type="caution">
    <text evidence="1">The sequence shown here is derived from an EMBL/GenBank/DDBJ whole genome shotgun (WGS) entry which is preliminary data.</text>
</comment>
<sequence>MSSLNAPFWKKGISSEIELIMFNHTWEVVDLPPETKIIGCKWIFKWKKKKKWVHGKRDGCQDWVLEWELKEEIHMDQAKSHVVPKEKQKLYVNDMLILRNSLDVICETKRFLGSNFGMKDIGEAEWISNVLKGYSDANYIYDANEMKSTSEQVFTLEGGAISLKFSKQICIAWFTKDQIYYFREDKF</sequence>
<evidence type="ECO:0008006" key="3">
    <source>
        <dbReference type="Google" id="ProtNLM"/>
    </source>
</evidence>
<evidence type="ECO:0000313" key="2">
    <source>
        <dbReference type="Proteomes" id="UP000288805"/>
    </source>
</evidence>
<evidence type="ECO:0000313" key="1">
    <source>
        <dbReference type="EMBL" id="RVW13561.1"/>
    </source>
</evidence>
<dbReference type="Proteomes" id="UP000288805">
    <property type="component" value="Unassembled WGS sequence"/>
</dbReference>
<gene>
    <name evidence="1" type="ORF">CK203_091945</name>
</gene>